<accession>A0AC60PUV6</accession>
<gene>
    <name evidence="1" type="ORF">HPB47_027840</name>
</gene>
<dbReference type="Proteomes" id="UP000805193">
    <property type="component" value="Unassembled WGS sequence"/>
</dbReference>
<comment type="caution">
    <text evidence="1">The sequence shown here is derived from an EMBL/GenBank/DDBJ whole genome shotgun (WGS) entry which is preliminary data.</text>
</comment>
<feature type="non-terminal residue" evidence="1">
    <location>
        <position position="764"/>
    </location>
</feature>
<protein>
    <submittedName>
        <fullName evidence="1">Uncharacterized protein</fullName>
    </submittedName>
</protein>
<keyword evidence="2" id="KW-1185">Reference proteome</keyword>
<name>A0AC60PUV6_IXOPE</name>
<evidence type="ECO:0000313" key="1">
    <source>
        <dbReference type="EMBL" id="KAG0424964.1"/>
    </source>
</evidence>
<feature type="non-terminal residue" evidence="1">
    <location>
        <position position="1"/>
    </location>
</feature>
<reference evidence="1 2" key="1">
    <citation type="journal article" date="2020" name="Cell">
        <title>Large-Scale Comparative Analyses of Tick Genomes Elucidate Their Genetic Diversity and Vector Capacities.</title>
        <authorList>
            <consortium name="Tick Genome and Microbiome Consortium (TIGMIC)"/>
            <person name="Jia N."/>
            <person name="Wang J."/>
            <person name="Shi W."/>
            <person name="Du L."/>
            <person name="Sun Y."/>
            <person name="Zhan W."/>
            <person name="Jiang J.F."/>
            <person name="Wang Q."/>
            <person name="Zhang B."/>
            <person name="Ji P."/>
            <person name="Bell-Sakyi L."/>
            <person name="Cui X.M."/>
            <person name="Yuan T.T."/>
            <person name="Jiang B.G."/>
            <person name="Yang W.F."/>
            <person name="Lam T.T."/>
            <person name="Chang Q.C."/>
            <person name="Ding S.J."/>
            <person name="Wang X.J."/>
            <person name="Zhu J.G."/>
            <person name="Ruan X.D."/>
            <person name="Zhao L."/>
            <person name="Wei J.T."/>
            <person name="Ye R.Z."/>
            <person name="Que T.C."/>
            <person name="Du C.H."/>
            <person name="Zhou Y.H."/>
            <person name="Cheng J.X."/>
            <person name="Dai P.F."/>
            <person name="Guo W.B."/>
            <person name="Han X.H."/>
            <person name="Huang E.J."/>
            <person name="Li L.F."/>
            <person name="Wei W."/>
            <person name="Gao Y.C."/>
            <person name="Liu J.Z."/>
            <person name="Shao H.Z."/>
            <person name="Wang X."/>
            <person name="Wang C.C."/>
            <person name="Yang T.C."/>
            <person name="Huo Q.B."/>
            <person name="Li W."/>
            <person name="Chen H.Y."/>
            <person name="Chen S.E."/>
            <person name="Zhou L.G."/>
            <person name="Ni X.B."/>
            <person name="Tian J.H."/>
            <person name="Sheng Y."/>
            <person name="Liu T."/>
            <person name="Pan Y.S."/>
            <person name="Xia L.Y."/>
            <person name="Li J."/>
            <person name="Zhao F."/>
            <person name="Cao W.C."/>
        </authorList>
    </citation>
    <scope>NUCLEOTIDE SEQUENCE [LARGE SCALE GENOMIC DNA]</scope>
    <source>
        <strain evidence="1">Iper-2018</strain>
    </source>
</reference>
<proteinExistence type="predicted"/>
<dbReference type="EMBL" id="JABSTQ010009913">
    <property type="protein sequence ID" value="KAG0424964.1"/>
    <property type="molecule type" value="Genomic_DNA"/>
</dbReference>
<organism evidence="1 2">
    <name type="scientific">Ixodes persulcatus</name>
    <name type="common">Taiga tick</name>
    <dbReference type="NCBI Taxonomy" id="34615"/>
    <lineage>
        <taxon>Eukaryota</taxon>
        <taxon>Metazoa</taxon>
        <taxon>Ecdysozoa</taxon>
        <taxon>Arthropoda</taxon>
        <taxon>Chelicerata</taxon>
        <taxon>Arachnida</taxon>
        <taxon>Acari</taxon>
        <taxon>Parasitiformes</taxon>
        <taxon>Ixodida</taxon>
        <taxon>Ixodoidea</taxon>
        <taxon>Ixodidae</taxon>
        <taxon>Ixodinae</taxon>
        <taxon>Ixodes</taxon>
    </lineage>
</organism>
<sequence length="764" mass="85546">ASNCKYFDEDSVYRINKKGRVEFGLVLENAEYVTSEEEDEVSLNVPQWDRMKRGHVRVAWHPKGREEVLSEKKVKLQDRSLMPGDIVRKVVKGRDTQLGYCRNTEVSATVQVFGSDLVIPDVSSADLVPLERFSPDVAIFLDSWVGMVQNVKTELTVHFADGSTCILQEDDALDLDDVLDRRQPSSEFKKVGFYKGQRLHGPMQCFSTARWLNCTKETTALLSRPHKNVTVTVDEVKVVYLFVQGVCKAFEDTGGVQGDSELIKYVIEGEALDRVKMINIFERCALQIGDRNYYTLKATDKVTTLEAWKRGCTAKYFSHPTEGKPVAENGTREPTAAAVAGQGDMADGAANDRCSGSAEEASDSDYAEEVGEEDDATSDSASMTSASTASSLEHRRTPGICRRGKHGPSLATKLLKKRRVRTRRRRVARNSQMPKPGDVLVTETLNTETTAQVVWQDGSVEEGILSSELYPIHHLDGHEFFPGDFVVENTDDPPAHEYGVVKHVDHSGRTAVITLFRTYMAGADPHPLELGEQEVSVYDIKDHPDFKYRPASCVIRVANFEDRESESTAGQVVDVHPMGKVQVQWVSGKTSLCYPQELYRIGEYDSDDLWDDEDDGDDDSQDSWETQSERSLPDQATSPDRIVITEEVELIEVPPPADTKEEAEPPASEATNGAAAAAPPAERLDPQALRTKMQGQIELLRLSMARLEEMFTQNPTQQSCFVIRKLLELYRHCKTFDQLLGTAYFQERCLQSLVDRLRQRGRIN</sequence>
<evidence type="ECO:0000313" key="2">
    <source>
        <dbReference type="Proteomes" id="UP000805193"/>
    </source>
</evidence>